<dbReference type="EC" id="2.10.1.1" evidence="11"/>
<dbReference type="PROSITE" id="PS01079">
    <property type="entry name" value="MOCF_BIOSYNTHESIS_2"/>
    <property type="match status" value="1"/>
</dbReference>
<dbReference type="PANTHER" id="PTHR10192:SF5">
    <property type="entry name" value="GEPHYRIN"/>
    <property type="match status" value="1"/>
</dbReference>
<dbReference type="Gene3D" id="3.90.105.10">
    <property type="entry name" value="Molybdopterin biosynthesis moea protein, domain 2"/>
    <property type="match status" value="1"/>
</dbReference>
<sequence>MVSIEEAQRAILKEISQLQTEKVSVFQGLNRVTPEDHIAPWDIPPADNSAMDGFTFGYAGLTDSRLNVVGFLPAGEVRTAPLMPGEAVKIMTGAPLPPCCDTVVPIEDVEDHQDWIRLKAVKAGNHVRLRGEDIREGEVVIPAGALLRPQEIGMLSAMGCTSLAVYRRARVAILSTGDELLEPGSTPTPGKLVNSNSYSLAAQVIDAGGEPVLLGIAADTLESTKEKILAGLNADFVVITGGVSVGDRDFVKAAIESLGGEITFWKVNMKPGKPLAFALLDGKPVFALPGNPVAAMVSFELFVRPSLLQAMGHKNILRPVVKAELREAAVNKGGRPHLVRGLVSREGDRYLVSSTGDQSSGRLSSLILGNGLIKLPPESRFAAGETVEVLLLDRGFEMGQLEATET</sequence>
<dbReference type="GO" id="GO:0005829">
    <property type="term" value="C:cytosol"/>
    <property type="evidence" value="ECO:0007669"/>
    <property type="project" value="TreeGrafter"/>
</dbReference>
<accession>A0A6V8MKH8</accession>
<dbReference type="Pfam" id="PF03453">
    <property type="entry name" value="MoeA_N"/>
    <property type="match status" value="1"/>
</dbReference>
<dbReference type="UniPathway" id="UPA00344"/>
<dbReference type="InterPro" id="IPR038987">
    <property type="entry name" value="MoeA-like"/>
</dbReference>
<dbReference type="AlphaFoldDB" id="A0A6V8MKH8"/>
<gene>
    <name evidence="13" type="primary">moeA_2</name>
    <name evidence="13" type="ORF">GMST_28600</name>
</gene>
<evidence type="ECO:0000256" key="1">
    <source>
        <dbReference type="ARBA" id="ARBA00001946"/>
    </source>
</evidence>
<dbReference type="Gene3D" id="2.170.190.11">
    <property type="entry name" value="Molybdopterin biosynthesis moea protein, domain 3"/>
    <property type="match status" value="1"/>
</dbReference>
<dbReference type="InterPro" id="IPR001453">
    <property type="entry name" value="MoaB/Mog_dom"/>
</dbReference>
<dbReference type="CDD" id="cd00887">
    <property type="entry name" value="MoeA"/>
    <property type="match status" value="1"/>
</dbReference>
<dbReference type="FunFam" id="3.40.980.10:FF:000004">
    <property type="entry name" value="Molybdopterin molybdenumtransferase"/>
    <property type="match status" value="1"/>
</dbReference>
<dbReference type="Gene3D" id="2.40.340.10">
    <property type="entry name" value="MoeA, C-terminal, domain IV"/>
    <property type="match status" value="1"/>
</dbReference>
<dbReference type="SUPFAM" id="SSF63867">
    <property type="entry name" value="MoeA C-terminal domain-like"/>
    <property type="match status" value="1"/>
</dbReference>
<dbReference type="Pfam" id="PF00994">
    <property type="entry name" value="MoCF_biosynth"/>
    <property type="match status" value="1"/>
</dbReference>
<dbReference type="InterPro" id="IPR036688">
    <property type="entry name" value="MoeA_C_domain_IV_sf"/>
</dbReference>
<comment type="caution">
    <text evidence="13">The sequence shown here is derived from an EMBL/GenBank/DDBJ whole genome shotgun (WGS) entry which is preliminary data.</text>
</comment>
<comment type="similarity">
    <text evidence="4 11">Belongs to the MoeA family.</text>
</comment>
<evidence type="ECO:0000256" key="3">
    <source>
        <dbReference type="ARBA" id="ARBA00005046"/>
    </source>
</evidence>
<dbReference type="Pfam" id="PF03454">
    <property type="entry name" value="MoeA_C"/>
    <property type="match status" value="1"/>
</dbReference>
<evidence type="ECO:0000313" key="14">
    <source>
        <dbReference type="Proteomes" id="UP000556026"/>
    </source>
</evidence>
<comment type="function">
    <text evidence="2 11">Catalyzes the insertion of molybdate into adenylated molybdopterin with the concomitant release of AMP.</text>
</comment>
<evidence type="ECO:0000256" key="4">
    <source>
        <dbReference type="ARBA" id="ARBA00010763"/>
    </source>
</evidence>
<comment type="cofactor">
    <cofactor evidence="1 11">
        <name>Mg(2+)</name>
        <dbReference type="ChEBI" id="CHEBI:18420"/>
    </cofactor>
</comment>
<evidence type="ECO:0000256" key="6">
    <source>
        <dbReference type="ARBA" id="ARBA00022679"/>
    </source>
</evidence>
<dbReference type="InterPro" id="IPR036425">
    <property type="entry name" value="MoaB/Mog-like_dom_sf"/>
</dbReference>
<feature type="domain" description="MoaB/Mog" evidence="12">
    <location>
        <begin position="172"/>
        <end position="309"/>
    </location>
</feature>
<evidence type="ECO:0000259" key="12">
    <source>
        <dbReference type="SMART" id="SM00852"/>
    </source>
</evidence>
<evidence type="ECO:0000256" key="7">
    <source>
        <dbReference type="ARBA" id="ARBA00022723"/>
    </source>
</evidence>
<dbReference type="Proteomes" id="UP000556026">
    <property type="component" value="Unassembled WGS sequence"/>
</dbReference>
<dbReference type="NCBIfam" id="TIGR00177">
    <property type="entry name" value="molyb_syn"/>
    <property type="match status" value="1"/>
</dbReference>
<dbReference type="GO" id="GO:0046872">
    <property type="term" value="F:metal ion binding"/>
    <property type="evidence" value="ECO:0007669"/>
    <property type="project" value="UniProtKB-UniRule"/>
</dbReference>
<proteinExistence type="inferred from homology"/>
<dbReference type="RefSeq" id="WP_183355354.1">
    <property type="nucleotide sequence ID" value="NZ_BLXX01000009.1"/>
</dbReference>
<dbReference type="NCBIfam" id="NF045515">
    <property type="entry name" value="Glp_gephyrin"/>
    <property type="match status" value="1"/>
</dbReference>
<protein>
    <recommendedName>
        <fullName evidence="11">Molybdopterin molybdenumtransferase</fullName>
        <ecNumber evidence="11">2.10.1.1</ecNumber>
    </recommendedName>
</protein>
<dbReference type="GO" id="GO:0061599">
    <property type="term" value="F:molybdopterin molybdotransferase activity"/>
    <property type="evidence" value="ECO:0007669"/>
    <property type="project" value="UniProtKB-UniRule"/>
</dbReference>
<dbReference type="SUPFAM" id="SSF63882">
    <property type="entry name" value="MoeA N-terminal region -like"/>
    <property type="match status" value="1"/>
</dbReference>
<evidence type="ECO:0000256" key="2">
    <source>
        <dbReference type="ARBA" id="ARBA00002901"/>
    </source>
</evidence>
<keyword evidence="9 11" id="KW-0501">Molybdenum cofactor biosynthesis</keyword>
<evidence type="ECO:0000256" key="10">
    <source>
        <dbReference type="ARBA" id="ARBA00047317"/>
    </source>
</evidence>
<keyword evidence="7 11" id="KW-0479">Metal-binding</keyword>
<dbReference type="InterPro" id="IPR005111">
    <property type="entry name" value="MoeA_C_domain_IV"/>
</dbReference>
<dbReference type="InterPro" id="IPR008284">
    <property type="entry name" value="MoCF_biosynth_CS"/>
</dbReference>
<dbReference type="SUPFAM" id="SSF53218">
    <property type="entry name" value="Molybdenum cofactor biosynthesis proteins"/>
    <property type="match status" value="1"/>
</dbReference>
<dbReference type="PANTHER" id="PTHR10192">
    <property type="entry name" value="MOLYBDOPTERIN BIOSYNTHESIS PROTEIN"/>
    <property type="match status" value="1"/>
</dbReference>
<keyword evidence="8 11" id="KW-0460">Magnesium</keyword>
<dbReference type="InterPro" id="IPR036135">
    <property type="entry name" value="MoeA_linker/N_sf"/>
</dbReference>
<dbReference type="GO" id="GO:0006777">
    <property type="term" value="P:Mo-molybdopterin cofactor biosynthetic process"/>
    <property type="evidence" value="ECO:0007669"/>
    <property type="project" value="UniProtKB-UniRule"/>
</dbReference>
<comment type="pathway">
    <text evidence="3 11">Cofactor biosynthesis; molybdopterin biosynthesis.</text>
</comment>
<evidence type="ECO:0000313" key="13">
    <source>
        <dbReference type="EMBL" id="GFO60535.1"/>
    </source>
</evidence>
<name>A0A6V8MKH8_9BACT</name>
<comment type="catalytic activity">
    <reaction evidence="10">
        <text>adenylyl-molybdopterin + molybdate = Mo-molybdopterin + AMP + H(+)</text>
        <dbReference type="Rhea" id="RHEA:35047"/>
        <dbReference type="ChEBI" id="CHEBI:15378"/>
        <dbReference type="ChEBI" id="CHEBI:36264"/>
        <dbReference type="ChEBI" id="CHEBI:62727"/>
        <dbReference type="ChEBI" id="CHEBI:71302"/>
        <dbReference type="ChEBI" id="CHEBI:456215"/>
        <dbReference type="EC" id="2.10.1.1"/>
    </reaction>
</comment>
<dbReference type="SMART" id="SM00852">
    <property type="entry name" value="MoCF_biosynth"/>
    <property type="match status" value="1"/>
</dbReference>
<evidence type="ECO:0000256" key="11">
    <source>
        <dbReference type="RuleBase" id="RU365090"/>
    </source>
</evidence>
<evidence type="ECO:0000256" key="5">
    <source>
        <dbReference type="ARBA" id="ARBA00022505"/>
    </source>
</evidence>
<keyword evidence="14" id="KW-1185">Reference proteome</keyword>
<dbReference type="InterPro" id="IPR005110">
    <property type="entry name" value="MoeA_linker/N"/>
</dbReference>
<keyword evidence="6 11" id="KW-0808">Transferase</keyword>
<dbReference type="EMBL" id="BLXX01000009">
    <property type="protein sequence ID" value="GFO60535.1"/>
    <property type="molecule type" value="Genomic_DNA"/>
</dbReference>
<evidence type="ECO:0000256" key="9">
    <source>
        <dbReference type="ARBA" id="ARBA00023150"/>
    </source>
</evidence>
<organism evidence="13 14">
    <name type="scientific">Geomonas silvestris</name>
    <dbReference type="NCBI Taxonomy" id="2740184"/>
    <lineage>
        <taxon>Bacteria</taxon>
        <taxon>Pseudomonadati</taxon>
        <taxon>Thermodesulfobacteriota</taxon>
        <taxon>Desulfuromonadia</taxon>
        <taxon>Geobacterales</taxon>
        <taxon>Geobacteraceae</taxon>
        <taxon>Geomonas</taxon>
    </lineage>
</organism>
<keyword evidence="5 11" id="KW-0500">Molybdenum</keyword>
<dbReference type="Gene3D" id="3.40.980.10">
    <property type="entry name" value="MoaB/Mog-like domain"/>
    <property type="match status" value="1"/>
</dbReference>
<reference evidence="14" key="1">
    <citation type="submission" date="2020-06" db="EMBL/GenBank/DDBJ databases">
        <title>Draft genomic sequence of Geomonas sp. Red330.</title>
        <authorList>
            <person name="Itoh H."/>
            <person name="Zhenxing X."/>
            <person name="Ushijima N."/>
            <person name="Masuda Y."/>
            <person name="Shiratori Y."/>
            <person name="Senoo K."/>
        </authorList>
    </citation>
    <scope>NUCLEOTIDE SEQUENCE [LARGE SCALE GENOMIC DNA]</scope>
    <source>
        <strain evidence="14">Red330</strain>
    </source>
</reference>
<evidence type="ECO:0000256" key="8">
    <source>
        <dbReference type="ARBA" id="ARBA00022842"/>
    </source>
</evidence>